<protein>
    <submittedName>
        <fullName evidence="2">Photosystem 1 subunit 5</fullName>
    </submittedName>
</protein>
<proteinExistence type="predicted"/>
<feature type="region of interest" description="Disordered" evidence="1">
    <location>
        <begin position="1"/>
        <end position="27"/>
    </location>
</feature>
<dbReference type="Gramene" id="TraesNOR5D03G03167800.1">
    <property type="protein sequence ID" value="TraesNOR5D03G03167800.1.CDS1"/>
    <property type="gene ID" value="TraesNOR5D03G03167800"/>
</dbReference>
<feature type="region of interest" description="Disordered" evidence="1">
    <location>
        <begin position="103"/>
        <end position="183"/>
    </location>
</feature>
<dbReference type="EMBL" id="AM050678">
    <property type="protein sequence ID" value="CAJ19340.1"/>
    <property type="molecule type" value="Genomic_DNA"/>
</dbReference>
<dbReference type="Gramene" id="TraesLAC5D03G03094100.1">
    <property type="protein sequence ID" value="TraesLAC5D03G03094100.1.CDS1"/>
    <property type="gene ID" value="TraesLAC5D03G03094100"/>
</dbReference>
<feature type="compositionally biased region" description="Polar residues" evidence="1">
    <location>
        <begin position="1"/>
        <end position="11"/>
    </location>
</feature>
<dbReference type="Gramene" id="TraesJAG5D03G03135700.1">
    <property type="protein sequence ID" value="TraesJAG5D03G03135700.1.CDS1"/>
    <property type="gene ID" value="TraesJAG5D03G03135700"/>
</dbReference>
<dbReference type="Gramene" id="TraesSTA5D03G03129220.1">
    <property type="protein sequence ID" value="TraesSTA5D03G03129220.1.CDS1"/>
    <property type="gene ID" value="TraesSTA5D03G03129220"/>
</dbReference>
<accession>Q2L3U6</accession>
<evidence type="ECO:0000313" key="2">
    <source>
        <dbReference type="EMBL" id="CAJ19340.1"/>
    </source>
</evidence>
<evidence type="ECO:0000256" key="1">
    <source>
        <dbReference type="SAM" id="MobiDB-lite"/>
    </source>
</evidence>
<feature type="compositionally biased region" description="Basic and acidic residues" evidence="1">
    <location>
        <begin position="133"/>
        <end position="148"/>
    </location>
</feature>
<dbReference type="Gramene" id="TraesMAC5D03G03137200.1">
    <property type="protein sequence ID" value="TraesMAC5D03G03137200.1.CDS1"/>
    <property type="gene ID" value="TraesMAC5D03G03137200"/>
</dbReference>
<sequence>MKTRRITTASRSGRHAGRQTWEGSAEEGWVVSVAGGGEDVVGDDVADGAPGEDVDEVEADGVVGLEDARELLGALVAGLEVGLAVLLGDLLRHVLPLEVEEDEAAHHQRQPRAEADHHRRLQRRPRRHGPPRRRPERDGRPRGRRQAEPGHGGRGQHGGGRGGHGPLSLGSVWVVKNQRAASS</sequence>
<reference evidence="2" key="1">
    <citation type="journal article" date="2006" name="Nature">
        <title>Molecular characterization of Ph1 as a major chromosome pairing locus in polyploid wheat.</title>
        <authorList>
            <person name="Griffiths S."/>
            <person name="Sharp R."/>
            <person name="Foote T.N."/>
            <person name="Bertin I."/>
            <person name="Wanous M."/>
            <person name="Reader S."/>
            <person name="Colas I."/>
            <person name="Moore G."/>
        </authorList>
    </citation>
    <scope>NUCLEOTIDE SEQUENCE</scope>
</reference>
<name>Q2L3U6_WHEAT</name>
<dbReference type="AlphaFoldDB" id="Q2L3U6"/>
<dbReference type="Gramene" id="TraesLDM5D03G03142980.1">
    <property type="protein sequence ID" value="TraesLDM5D03G03142980.1.CDS1"/>
    <property type="gene ID" value="TraesLDM5D03G03142980"/>
</dbReference>
<feature type="compositionally biased region" description="Basic residues" evidence="1">
    <location>
        <begin position="118"/>
        <end position="132"/>
    </location>
</feature>
<feature type="compositionally biased region" description="Gly residues" evidence="1">
    <location>
        <begin position="150"/>
        <end position="165"/>
    </location>
</feature>
<gene>
    <name evidence="2" type="primary">pssv-1D</name>
</gene>
<dbReference type="Gramene" id="TraesARI5D03G03091940.1">
    <property type="protein sequence ID" value="TraesARI5D03G03091940.1.CDS1"/>
    <property type="gene ID" value="TraesARI5D03G03091940"/>
</dbReference>
<organism evidence="2">
    <name type="scientific">Triticum aestivum</name>
    <name type="common">Wheat</name>
    <dbReference type="NCBI Taxonomy" id="4565"/>
    <lineage>
        <taxon>Eukaryota</taxon>
        <taxon>Viridiplantae</taxon>
        <taxon>Streptophyta</taxon>
        <taxon>Embryophyta</taxon>
        <taxon>Tracheophyta</taxon>
        <taxon>Spermatophyta</taxon>
        <taxon>Magnoliopsida</taxon>
        <taxon>Liliopsida</taxon>
        <taxon>Poales</taxon>
        <taxon>Poaceae</taxon>
        <taxon>BOP clade</taxon>
        <taxon>Pooideae</taxon>
        <taxon>Triticodae</taxon>
        <taxon>Triticeae</taxon>
        <taxon>Triticinae</taxon>
        <taxon>Triticum</taxon>
    </lineage>
</organism>